<dbReference type="InParanoid" id="A0A3P8XL20"/>
<dbReference type="AlphaFoldDB" id="A0A3P8XL20"/>
<reference evidence="9" key="4">
    <citation type="submission" date="2025-09" db="UniProtKB">
        <authorList>
            <consortium name="Ensembl"/>
        </authorList>
    </citation>
    <scope>IDENTIFICATION</scope>
</reference>
<accession>A0A3P8XL20</accession>
<name>A0A3P8XL20_ESOLU</name>
<dbReference type="RefSeq" id="XP_019897994.2">
    <property type="nucleotide sequence ID" value="XM_020042435.2"/>
</dbReference>
<dbReference type="GO" id="GO:0016020">
    <property type="term" value="C:membrane"/>
    <property type="evidence" value="ECO:0007669"/>
    <property type="project" value="UniProtKB-SubCell"/>
</dbReference>
<keyword evidence="10" id="KW-1185">Reference proteome</keyword>
<proteinExistence type="inferred from homology"/>
<dbReference type="Ensembl" id="ENSELUT00000013375.3">
    <property type="protein sequence ID" value="ENSELUP00000003868.3"/>
    <property type="gene ID" value="ENSELUG00000005023.3"/>
</dbReference>
<dbReference type="PROSITE" id="PS51751">
    <property type="entry name" value="EXPERA"/>
    <property type="match status" value="1"/>
</dbReference>
<evidence type="ECO:0000259" key="8">
    <source>
        <dbReference type="PROSITE" id="PS51751"/>
    </source>
</evidence>
<evidence type="ECO:0000256" key="5">
    <source>
        <dbReference type="ARBA" id="ARBA00023136"/>
    </source>
</evidence>
<dbReference type="STRING" id="8010.ENSELUP00000003868"/>
<dbReference type="CTD" id="84650"/>
<dbReference type="PANTHER" id="PTHR14207:SF1">
    <property type="entry name" value="EMOPAMIL-BINDING PROTEIN-LIKE"/>
    <property type="match status" value="1"/>
</dbReference>
<evidence type="ECO:0000256" key="1">
    <source>
        <dbReference type="ARBA" id="ARBA00004141"/>
    </source>
</evidence>
<dbReference type="PROSITE" id="PS51257">
    <property type="entry name" value="PROKAR_LIPOPROTEIN"/>
    <property type="match status" value="1"/>
</dbReference>
<reference evidence="9" key="3">
    <citation type="submission" date="2025-08" db="UniProtKB">
        <authorList>
            <consortium name="Ensembl"/>
        </authorList>
    </citation>
    <scope>IDENTIFICATION</scope>
</reference>
<feature type="transmembrane region" description="Helical" evidence="7">
    <location>
        <begin position="104"/>
        <end position="127"/>
    </location>
</feature>
<evidence type="ECO:0000313" key="9">
    <source>
        <dbReference type="Ensembl" id="ENSELUP00000003868.3"/>
    </source>
</evidence>
<dbReference type="PANTHER" id="PTHR14207">
    <property type="entry name" value="STEROL ISOMERASE"/>
    <property type="match status" value="1"/>
</dbReference>
<comment type="subcellular location">
    <subcellularLocation>
        <location evidence="1">Membrane</location>
        <topology evidence="1">Multi-pass membrane protein</topology>
    </subcellularLocation>
</comment>
<evidence type="ECO:0000256" key="7">
    <source>
        <dbReference type="SAM" id="Phobius"/>
    </source>
</evidence>
<dbReference type="Bgee" id="ENSELUG00000005023">
    <property type="expression patterns" value="Expressed in liver and 15 other cell types or tissues"/>
</dbReference>
<reference evidence="10" key="1">
    <citation type="journal article" date="2014" name="PLoS ONE">
        <title>The genome and linkage map of the northern pike (Esox lucius): conserved synteny revealed between the salmonid sister group and the Neoteleostei.</title>
        <authorList>
            <person name="Rondeau E.B."/>
            <person name="Minkley D.R."/>
            <person name="Leong J.S."/>
            <person name="Messmer A.M."/>
            <person name="Jantzen J.R."/>
            <person name="von Schalburg K.R."/>
            <person name="Lemon C."/>
            <person name="Bird N.H."/>
            <person name="Koop B.F."/>
        </authorList>
    </citation>
    <scope>NUCLEOTIDE SEQUENCE</scope>
</reference>
<feature type="transmembrane region" description="Helical" evidence="7">
    <location>
        <begin position="47"/>
        <end position="63"/>
    </location>
</feature>
<evidence type="ECO:0000256" key="2">
    <source>
        <dbReference type="ARBA" id="ARBA00008337"/>
    </source>
</evidence>
<dbReference type="InterPro" id="IPR033118">
    <property type="entry name" value="EXPERA"/>
</dbReference>
<feature type="domain" description="EXPERA" evidence="8">
    <location>
        <begin position="45"/>
        <end position="201"/>
    </location>
</feature>
<keyword evidence="3 6" id="KW-0812">Transmembrane</keyword>
<organism evidence="9 10">
    <name type="scientific">Esox lucius</name>
    <name type="common">Northern pike</name>
    <dbReference type="NCBI Taxonomy" id="8010"/>
    <lineage>
        <taxon>Eukaryota</taxon>
        <taxon>Metazoa</taxon>
        <taxon>Chordata</taxon>
        <taxon>Craniata</taxon>
        <taxon>Vertebrata</taxon>
        <taxon>Euteleostomi</taxon>
        <taxon>Actinopterygii</taxon>
        <taxon>Neopterygii</taxon>
        <taxon>Teleostei</taxon>
        <taxon>Protacanthopterygii</taxon>
        <taxon>Esociformes</taxon>
        <taxon>Esocidae</taxon>
        <taxon>Esox</taxon>
    </lineage>
</organism>
<feature type="transmembrane region" description="Helical" evidence="7">
    <location>
        <begin position="12"/>
        <end position="35"/>
    </location>
</feature>
<protein>
    <submittedName>
        <fullName evidence="9">EBP like</fullName>
    </submittedName>
</protein>
<dbReference type="InterPro" id="IPR007905">
    <property type="entry name" value="EBP"/>
</dbReference>
<dbReference type="GO" id="GO:0047750">
    <property type="term" value="F:cholestenol delta-isomerase activity"/>
    <property type="evidence" value="ECO:0007669"/>
    <property type="project" value="InterPro"/>
</dbReference>
<dbReference type="Proteomes" id="UP000265140">
    <property type="component" value="Chromosome 22"/>
</dbReference>
<keyword evidence="5 6" id="KW-0472">Membrane</keyword>
<evidence type="ECO:0000256" key="6">
    <source>
        <dbReference type="PROSITE-ProRule" id="PRU01087"/>
    </source>
</evidence>
<sequence length="201" mass="22633">MDPVSKKEVLHLFTPVTIYSLLACGIQFAVGYICAHVCGRKCTGTDRWVLVWLFYDAIVHITLEGPFVYMSLVGTVATSDSIFAELWKEYGKADGRWLHSDPTIVSLELLTVLLDSLLALVLIYAIVKDKHYRHFIQITLCVCELYGGWMTFCPDWLYSAVSLKSCVSAVNSRVQSHVENSIQHAEMVTLRIAEQLISVIE</sequence>
<dbReference type="OMA" id="VYLWLYL"/>
<comment type="similarity">
    <text evidence="2">Belongs to the EBP family.</text>
</comment>
<dbReference type="GO" id="GO:0016125">
    <property type="term" value="P:sterol metabolic process"/>
    <property type="evidence" value="ECO:0007669"/>
    <property type="project" value="InterPro"/>
</dbReference>
<reference evidence="9" key="2">
    <citation type="submission" date="2020-02" db="EMBL/GenBank/DDBJ databases">
        <title>Esox lucius (northern pike) genome, fEsoLuc1, primary haplotype.</title>
        <authorList>
            <person name="Myers G."/>
            <person name="Karagic N."/>
            <person name="Meyer A."/>
            <person name="Pippel M."/>
            <person name="Reichard M."/>
            <person name="Winkler S."/>
            <person name="Tracey A."/>
            <person name="Sims Y."/>
            <person name="Howe K."/>
            <person name="Rhie A."/>
            <person name="Formenti G."/>
            <person name="Durbin R."/>
            <person name="Fedrigo O."/>
            <person name="Jarvis E.D."/>
        </authorList>
    </citation>
    <scope>NUCLEOTIDE SEQUENCE [LARGE SCALE GENOMIC DNA]</scope>
</reference>
<evidence type="ECO:0000313" key="10">
    <source>
        <dbReference type="Proteomes" id="UP000265140"/>
    </source>
</evidence>
<dbReference type="OrthoDB" id="58557at2759"/>
<evidence type="ECO:0000256" key="3">
    <source>
        <dbReference type="ARBA" id="ARBA00022692"/>
    </source>
</evidence>
<dbReference type="GO" id="GO:0005783">
    <property type="term" value="C:endoplasmic reticulum"/>
    <property type="evidence" value="ECO:0007669"/>
    <property type="project" value="TreeGrafter"/>
</dbReference>
<dbReference type="GeneTree" id="ENSGT00530000063715"/>
<dbReference type="Pfam" id="PF05241">
    <property type="entry name" value="EBP"/>
    <property type="match status" value="1"/>
</dbReference>
<keyword evidence="4 6" id="KW-1133">Transmembrane helix</keyword>
<evidence type="ECO:0000256" key="4">
    <source>
        <dbReference type="ARBA" id="ARBA00022989"/>
    </source>
</evidence>
<dbReference type="GeneID" id="105019839"/>